<evidence type="ECO:0000256" key="5">
    <source>
        <dbReference type="ARBA" id="ARBA00022679"/>
    </source>
</evidence>
<comment type="catalytic activity">
    <reaction evidence="10">
        <text>shikimate + ATP = 3-phosphoshikimate + ADP + H(+)</text>
        <dbReference type="Rhea" id="RHEA:13121"/>
        <dbReference type="ChEBI" id="CHEBI:15378"/>
        <dbReference type="ChEBI" id="CHEBI:30616"/>
        <dbReference type="ChEBI" id="CHEBI:36208"/>
        <dbReference type="ChEBI" id="CHEBI:145989"/>
        <dbReference type="ChEBI" id="CHEBI:456216"/>
        <dbReference type="EC" id="2.7.1.71"/>
    </reaction>
</comment>
<accession>A0A644ZPL3</accession>
<evidence type="ECO:0000256" key="2">
    <source>
        <dbReference type="ARBA" id="ARBA00006997"/>
    </source>
</evidence>
<proteinExistence type="inferred from homology"/>
<evidence type="ECO:0000256" key="9">
    <source>
        <dbReference type="ARBA" id="ARBA00023141"/>
    </source>
</evidence>
<dbReference type="InterPro" id="IPR031322">
    <property type="entry name" value="Shikimate/glucono_kinase"/>
</dbReference>
<dbReference type="UniPathway" id="UPA00053">
    <property type="reaction ID" value="UER00088"/>
</dbReference>
<dbReference type="CDD" id="cd00464">
    <property type="entry name" value="SK"/>
    <property type="match status" value="1"/>
</dbReference>
<dbReference type="HAMAP" id="MF_00109">
    <property type="entry name" value="Shikimate_kinase"/>
    <property type="match status" value="1"/>
</dbReference>
<dbReference type="PANTHER" id="PTHR21087:SF16">
    <property type="entry name" value="SHIKIMATE KINASE 1, CHLOROPLASTIC"/>
    <property type="match status" value="1"/>
</dbReference>
<protein>
    <recommendedName>
        <fullName evidence="3">shikimate kinase</fullName>
        <ecNumber evidence="3">2.7.1.71</ecNumber>
    </recommendedName>
</protein>
<evidence type="ECO:0000313" key="11">
    <source>
        <dbReference type="EMBL" id="MPM42909.1"/>
    </source>
</evidence>
<dbReference type="GO" id="GO:0008652">
    <property type="term" value="P:amino acid biosynthetic process"/>
    <property type="evidence" value="ECO:0007669"/>
    <property type="project" value="UniProtKB-KW"/>
</dbReference>
<dbReference type="EC" id="2.7.1.71" evidence="3"/>
<dbReference type="PANTHER" id="PTHR21087">
    <property type="entry name" value="SHIKIMATE KINASE"/>
    <property type="match status" value="1"/>
</dbReference>
<dbReference type="EMBL" id="VSSQ01009905">
    <property type="protein sequence ID" value="MPM42909.1"/>
    <property type="molecule type" value="Genomic_DNA"/>
</dbReference>
<sequence>MKNIVLIGMPGSGKTTIGKILAAKLGRTFCDADHLLEEWEGTTIKELFAVGEENFREAETRTIKKLADARDLVIATGGGVVKRPENMELLRSNGLIIFIDRSPELICADVDVASRPLLMAGSQRIFELYKERFDLYQNYKDFAFCNNGEPETIVDEILNLLKKVET</sequence>
<dbReference type="GO" id="GO:0005524">
    <property type="term" value="F:ATP binding"/>
    <property type="evidence" value="ECO:0007669"/>
    <property type="project" value="UniProtKB-KW"/>
</dbReference>
<comment type="pathway">
    <text evidence="1">Metabolic intermediate biosynthesis; chorismate biosynthesis; chorismate from D-erythrose 4-phosphate and phosphoenolpyruvate: step 5/7.</text>
</comment>
<dbReference type="InterPro" id="IPR023000">
    <property type="entry name" value="Shikimate_kinase_CS"/>
</dbReference>
<dbReference type="PROSITE" id="PS01128">
    <property type="entry name" value="SHIKIMATE_KINASE"/>
    <property type="match status" value="1"/>
</dbReference>
<evidence type="ECO:0000256" key="8">
    <source>
        <dbReference type="ARBA" id="ARBA00022840"/>
    </source>
</evidence>
<evidence type="ECO:0000256" key="3">
    <source>
        <dbReference type="ARBA" id="ARBA00012154"/>
    </source>
</evidence>
<dbReference type="PRINTS" id="PR01100">
    <property type="entry name" value="SHIKIMTKNASE"/>
</dbReference>
<keyword evidence="6" id="KW-0547">Nucleotide-binding</keyword>
<dbReference type="AlphaFoldDB" id="A0A644ZPL3"/>
<name>A0A644ZPL3_9ZZZZ</name>
<reference evidence="11" key="1">
    <citation type="submission" date="2019-08" db="EMBL/GenBank/DDBJ databases">
        <authorList>
            <person name="Kucharzyk K."/>
            <person name="Murdoch R.W."/>
            <person name="Higgins S."/>
            <person name="Loffler F."/>
        </authorList>
    </citation>
    <scope>NUCLEOTIDE SEQUENCE</scope>
</reference>
<dbReference type="InterPro" id="IPR027417">
    <property type="entry name" value="P-loop_NTPase"/>
</dbReference>
<evidence type="ECO:0000256" key="10">
    <source>
        <dbReference type="ARBA" id="ARBA00048567"/>
    </source>
</evidence>
<keyword evidence="5 11" id="KW-0808">Transferase</keyword>
<organism evidence="11">
    <name type="scientific">bioreactor metagenome</name>
    <dbReference type="NCBI Taxonomy" id="1076179"/>
    <lineage>
        <taxon>unclassified sequences</taxon>
        <taxon>metagenomes</taxon>
        <taxon>ecological metagenomes</taxon>
    </lineage>
</organism>
<dbReference type="GO" id="GO:0009423">
    <property type="term" value="P:chorismate biosynthetic process"/>
    <property type="evidence" value="ECO:0007669"/>
    <property type="project" value="UniProtKB-UniPathway"/>
</dbReference>
<keyword evidence="7 11" id="KW-0418">Kinase</keyword>
<dbReference type="Gene3D" id="3.40.50.300">
    <property type="entry name" value="P-loop containing nucleotide triphosphate hydrolases"/>
    <property type="match status" value="1"/>
</dbReference>
<dbReference type="InterPro" id="IPR000623">
    <property type="entry name" value="Shikimate_kinase/TSH1"/>
</dbReference>
<dbReference type="SUPFAM" id="SSF52540">
    <property type="entry name" value="P-loop containing nucleoside triphosphate hydrolases"/>
    <property type="match status" value="1"/>
</dbReference>
<dbReference type="GO" id="GO:0004765">
    <property type="term" value="F:shikimate kinase activity"/>
    <property type="evidence" value="ECO:0007669"/>
    <property type="project" value="UniProtKB-EC"/>
</dbReference>
<evidence type="ECO:0000256" key="7">
    <source>
        <dbReference type="ARBA" id="ARBA00022777"/>
    </source>
</evidence>
<evidence type="ECO:0000256" key="6">
    <source>
        <dbReference type="ARBA" id="ARBA00022741"/>
    </source>
</evidence>
<dbReference type="Pfam" id="PF01202">
    <property type="entry name" value="SKI"/>
    <property type="match status" value="1"/>
</dbReference>
<gene>
    <name evidence="11" type="primary">aroK_24</name>
    <name evidence="11" type="ORF">SDC9_89581</name>
</gene>
<evidence type="ECO:0000256" key="4">
    <source>
        <dbReference type="ARBA" id="ARBA00022605"/>
    </source>
</evidence>
<comment type="similarity">
    <text evidence="2">Belongs to the shikimate kinase family.</text>
</comment>
<keyword evidence="9" id="KW-0057">Aromatic amino acid biosynthesis</keyword>
<dbReference type="GO" id="GO:0009073">
    <property type="term" value="P:aromatic amino acid family biosynthetic process"/>
    <property type="evidence" value="ECO:0007669"/>
    <property type="project" value="UniProtKB-KW"/>
</dbReference>
<evidence type="ECO:0000256" key="1">
    <source>
        <dbReference type="ARBA" id="ARBA00004842"/>
    </source>
</evidence>
<dbReference type="GO" id="GO:0005829">
    <property type="term" value="C:cytosol"/>
    <property type="evidence" value="ECO:0007669"/>
    <property type="project" value="TreeGrafter"/>
</dbReference>
<keyword evidence="8" id="KW-0067">ATP-binding</keyword>
<keyword evidence="4" id="KW-0028">Amino-acid biosynthesis</keyword>
<comment type="caution">
    <text evidence="11">The sequence shown here is derived from an EMBL/GenBank/DDBJ whole genome shotgun (WGS) entry which is preliminary data.</text>
</comment>